<feature type="compositionally biased region" description="Polar residues" evidence="6">
    <location>
        <begin position="172"/>
        <end position="181"/>
    </location>
</feature>
<evidence type="ECO:0000256" key="6">
    <source>
        <dbReference type="SAM" id="MobiDB-lite"/>
    </source>
</evidence>
<evidence type="ECO:0000256" key="5">
    <source>
        <dbReference type="PROSITE-ProRule" id="PRU00288"/>
    </source>
</evidence>
<keyword evidence="4" id="KW-0862">Zinc</keyword>
<protein>
    <submittedName>
        <fullName evidence="8">Related to ADP-ribosylation factor GTPase-activating protein GLO3</fullName>
    </submittedName>
</protein>
<dbReference type="PANTHER" id="PTHR45686:SF4">
    <property type="entry name" value="ADP-RIBOSYLATION FACTOR GTPASE ACTIVATING PROTEIN 3, ISOFORM H"/>
    <property type="match status" value="1"/>
</dbReference>
<dbReference type="Proteomes" id="UP000183365">
    <property type="component" value="Unassembled WGS sequence"/>
</dbReference>
<evidence type="ECO:0000256" key="4">
    <source>
        <dbReference type="ARBA" id="ARBA00022833"/>
    </source>
</evidence>
<reference evidence="9" key="1">
    <citation type="submission" date="2016-11" db="EMBL/GenBank/DDBJ databases">
        <authorList>
            <person name="Guldener U."/>
        </authorList>
    </citation>
    <scope>NUCLEOTIDE SEQUENCE [LARGE SCALE GENOMIC DNA]</scope>
</reference>
<dbReference type="CDD" id="cd08831">
    <property type="entry name" value="ArfGap_ArfGap2_3_like"/>
    <property type="match status" value="1"/>
</dbReference>
<feature type="domain" description="Arf-GAP" evidence="7">
    <location>
        <begin position="9"/>
        <end position="116"/>
    </location>
</feature>
<sequence length="483" mass="54612">MDAPKKTTDTLYQQLCKQSENRECFDCGNKNPSWSSVPFAVFLCIQCSAVHRNIGTHITFVQSFTLDTWSVENLRRFKFGGNHKAIEYFQKHKGAQQLKNEDAKAKYTSNVAKKWKLHLDNLCKIDSEKNGVDDVKLDDMEENLQDSSSTSNSASNSTDDFFSTWDKPAVNTPINTLKNTGNSSTPPPRLTRTTNKTTDGSSATTKKLPPGRRRAPGKTTITLQSKKPHNKPSSEGQDDLIIIDSKKNKNSDSFLDKVSREKEFNNTFKSNQYQDDVKIVDSQQFGYDQEPVIKSKKKPVKETSFFDEINEEDDKVEQVLQKEVKPKFAKLGFGMVSNNANELAEKQKQQSSQRQYQYTGKVASKFGSQKGISSDEFFGRGSYDEDANKEAREKLKNFNNATAISSDAYFGRDGSDDEEEEFDEDYHHGFGNNGPRRNRHNSEGFGSVVNNLLEENEQEIEMLKNAMEQGATKLGHFFSDLLS</sequence>
<dbReference type="Gene3D" id="1.10.220.150">
    <property type="entry name" value="Arf GTPase activating protein"/>
    <property type="match status" value="1"/>
</dbReference>
<evidence type="ECO:0000313" key="8">
    <source>
        <dbReference type="EMBL" id="SGZ39046.1"/>
    </source>
</evidence>
<keyword evidence="1" id="KW-0343">GTPase activation</keyword>
<dbReference type="GO" id="GO:0006890">
    <property type="term" value="P:retrograde vesicle-mediated transport, Golgi to endoplasmic reticulum"/>
    <property type="evidence" value="ECO:0007669"/>
    <property type="project" value="EnsemblFungi"/>
</dbReference>
<dbReference type="GO" id="GO:0000139">
    <property type="term" value="C:Golgi membrane"/>
    <property type="evidence" value="ECO:0007669"/>
    <property type="project" value="GOC"/>
</dbReference>
<dbReference type="PRINTS" id="PR00405">
    <property type="entry name" value="REVINTRACTNG"/>
</dbReference>
<dbReference type="GO" id="GO:0008270">
    <property type="term" value="F:zinc ion binding"/>
    <property type="evidence" value="ECO:0007669"/>
    <property type="project" value="UniProtKB-KW"/>
</dbReference>
<feature type="region of interest" description="Disordered" evidence="6">
    <location>
        <begin position="143"/>
        <end position="239"/>
    </location>
</feature>
<keyword evidence="2" id="KW-0479">Metal-binding</keyword>
<dbReference type="PROSITE" id="PS50115">
    <property type="entry name" value="ARFGAP"/>
    <property type="match status" value="1"/>
</dbReference>
<dbReference type="SUPFAM" id="SSF57863">
    <property type="entry name" value="ArfGap/RecO-like zinc finger"/>
    <property type="match status" value="1"/>
</dbReference>
<dbReference type="EMBL" id="FQNF01000016">
    <property type="protein sequence ID" value="SGZ39046.1"/>
    <property type="molecule type" value="Genomic_DNA"/>
</dbReference>
<dbReference type="Pfam" id="PF01412">
    <property type="entry name" value="ArfGap"/>
    <property type="match status" value="1"/>
</dbReference>
<dbReference type="AlphaFoldDB" id="A0A1L0FHJ0"/>
<keyword evidence="9" id="KW-1185">Reference proteome</keyword>
<dbReference type="SMART" id="SM00105">
    <property type="entry name" value="ArfGap"/>
    <property type="match status" value="1"/>
</dbReference>
<dbReference type="PANTHER" id="PTHR45686">
    <property type="entry name" value="ADP-RIBOSYLATION FACTOR GTPASE ACTIVATING PROTEIN 3, ISOFORM H-RELATED"/>
    <property type="match status" value="1"/>
</dbReference>
<evidence type="ECO:0000256" key="3">
    <source>
        <dbReference type="ARBA" id="ARBA00022771"/>
    </source>
</evidence>
<proteinExistence type="predicted"/>
<feature type="compositionally biased region" description="Low complexity" evidence="6">
    <location>
        <begin position="146"/>
        <end position="164"/>
    </location>
</feature>
<name>A0A1L0FHJ0_9ASCO</name>
<accession>A0A1L0FHJ0</accession>
<dbReference type="GO" id="GO:0030126">
    <property type="term" value="C:COPI vesicle coat"/>
    <property type="evidence" value="ECO:0007669"/>
    <property type="project" value="EnsemblFungi"/>
</dbReference>
<feature type="compositionally biased region" description="Polar residues" evidence="6">
    <location>
        <begin position="219"/>
        <end position="235"/>
    </location>
</feature>
<organism evidence="8 9">
    <name type="scientific">Hanseniaspora guilliermondii</name>
    <dbReference type="NCBI Taxonomy" id="56406"/>
    <lineage>
        <taxon>Eukaryota</taxon>
        <taxon>Fungi</taxon>
        <taxon>Dikarya</taxon>
        <taxon>Ascomycota</taxon>
        <taxon>Saccharomycotina</taxon>
        <taxon>Saccharomycetes</taxon>
        <taxon>Saccharomycodales</taxon>
        <taxon>Saccharomycodaceae</taxon>
        <taxon>Hanseniaspora</taxon>
    </lineage>
</organism>
<evidence type="ECO:0000256" key="1">
    <source>
        <dbReference type="ARBA" id="ARBA00022468"/>
    </source>
</evidence>
<gene>
    <name evidence="8" type="ORF">HGUI_01246</name>
</gene>
<evidence type="ECO:0000256" key="2">
    <source>
        <dbReference type="ARBA" id="ARBA00022723"/>
    </source>
</evidence>
<dbReference type="InterPro" id="IPR038508">
    <property type="entry name" value="ArfGAP_dom_sf"/>
</dbReference>
<dbReference type="InterPro" id="IPR001164">
    <property type="entry name" value="ArfGAP_dom"/>
</dbReference>
<evidence type="ECO:0000313" key="9">
    <source>
        <dbReference type="Proteomes" id="UP000183365"/>
    </source>
</evidence>
<dbReference type="VEuPathDB" id="FungiDB:HGUI_01246"/>
<dbReference type="OrthoDB" id="983479at2759"/>
<dbReference type="GO" id="GO:0005096">
    <property type="term" value="F:GTPase activator activity"/>
    <property type="evidence" value="ECO:0007669"/>
    <property type="project" value="UniProtKB-KW"/>
</dbReference>
<evidence type="ECO:0000259" key="7">
    <source>
        <dbReference type="PROSITE" id="PS50115"/>
    </source>
</evidence>
<dbReference type="GO" id="GO:0006888">
    <property type="term" value="P:endoplasmic reticulum to Golgi vesicle-mediated transport"/>
    <property type="evidence" value="ECO:0007669"/>
    <property type="project" value="EnsemblFungi"/>
</dbReference>
<keyword evidence="3 5" id="KW-0863">Zinc-finger</keyword>
<dbReference type="InterPro" id="IPR037278">
    <property type="entry name" value="ARFGAP/RecO"/>
</dbReference>
<dbReference type="GO" id="GO:0048205">
    <property type="term" value="P:COPI coating of Golgi vesicle"/>
    <property type="evidence" value="ECO:0007669"/>
    <property type="project" value="EnsemblFungi"/>
</dbReference>